<evidence type="ECO:0000256" key="2">
    <source>
        <dbReference type="SAM" id="MobiDB-lite"/>
    </source>
</evidence>
<feature type="compositionally biased region" description="Gly residues" evidence="2">
    <location>
        <begin position="369"/>
        <end position="381"/>
    </location>
</feature>
<dbReference type="Gene3D" id="3.40.50.720">
    <property type="entry name" value="NAD(P)-binding Rossmann-like Domain"/>
    <property type="match status" value="1"/>
</dbReference>
<dbReference type="AlphaFoldDB" id="A0A4Q4TNG4"/>
<evidence type="ECO:0000313" key="4">
    <source>
        <dbReference type="Proteomes" id="UP000293360"/>
    </source>
</evidence>
<dbReference type="STRING" id="155417.A0A4Q4TNG4"/>
<dbReference type="Pfam" id="PF02423">
    <property type="entry name" value="OCD_Mu_crystall"/>
    <property type="match status" value="1"/>
</dbReference>
<proteinExistence type="inferred from homology"/>
<accession>A0A4Q4TNG4</accession>
<dbReference type="PANTHER" id="PTHR13812">
    <property type="entry name" value="KETIMINE REDUCTASE MU-CRYSTALLIN"/>
    <property type="match status" value="1"/>
</dbReference>
<dbReference type="EMBL" id="QJNU01000055">
    <property type="protein sequence ID" value="RYP08771.1"/>
    <property type="molecule type" value="Genomic_DNA"/>
</dbReference>
<dbReference type="InterPro" id="IPR023401">
    <property type="entry name" value="ODC_N"/>
</dbReference>
<dbReference type="SUPFAM" id="SSF51735">
    <property type="entry name" value="NAD(P)-binding Rossmann-fold domains"/>
    <property type="match status" value="1"/>
</dbReference>
<gene>
    <name evidence="3" type="ORF">DL764_001682</name>
</gene>
<evidence type="ECO:0000313" key="3">
    <source>
        <dbReference type="EMBL" id="RYP08771.1"/>
    </source>
</evidence>
<comment type="caution">
    <text evidence="3">The sequence shown here is derived from an EMBL/GenBank/DDBJ whole genome shotgun (WGS) entry which is preliminary data.</text>
</comment>
<dbReference type="FunFam" id="3.40.50.720:FF:000577">
    <property type="entry name" value="Proline utilization protein PrnX, putative"/>
    <property type="match status" value="1"/>
</dbReference>
<evidence type="ECO:0008006" key="5">
    <source>
        <dbReference type="Google" id="ProtNLM"/>
    </source>
</evidence>
<feature type="region of interest" description="Disordered" evidence="2">
    <location>
        <begin position="342"/>
        <end position="381"/>
    </location>
</feature>
<feature type="region of interest" description="Disordered" evidence="2">
    <location>
        <begin position="394"/>
        <end position="417"/>
    </location>
</feature>
<comment type="similarity">
    <text evidence="1">Belongs to the ornithine cyclodeaminase/mu-crystallin family.</text>
</comment>
<dbReference type="Proteomes" id="UP000293360">
    <property type="component" value="Unassembled WGS sequence"/>
</dbReference>
<sequence length="463" mass="50254">MSLTILSDEQVRAVLESLTYEEAETFVDKLRSALYVYSTSRQPGGGGGEIVHQPERTVIHSKVTGATTLFMPSANAAGHAVKVVTVSGPDADPSRPTITPTGSVTLYSPVGTPMGFVHAKTLTAFRTALSSSCLLVKRASVQTLTVFGTGLQAYWHVRLALMLRGHTIKHVNIINRRFSDNAKDILKKFYAVAKATKEREGWESTHFSVLTPGYGDYPRLLTENLVAADVIFCCTPSTEDLFDAEILTNHQARRKGRLIVAIGSYTPRMRELPRELLLQATRAGSGGRHFHKHATEGGAVVVDTLDGALTEAGEIIEARLDPNQLVELGELVMLRRLRGEERSLATSGDGESVSESLGKLDINSESSSGGPGRPGSDGGGISVRDFFHKRSLSRTAAGDGKDDKGEQQRQDEGREDHLARWIRDGNVIYKSVGLGLMDLVVGMEVVRLAREKRVGSLVENFSS</sequence>
<dbReference type="InterPro" id="IPR036291">
    <property type="entry name" value="NAD(P)-bd_dom_sf"/>
</dbReference>
<reference evidence="3 4" key="1">
    <citation type="submission" date="2018-06" db="EMBL/GenBank/DDBJ databases">
        <title>Complete Genomes of Monosporascus.</title>
        <authorList>
            <person name="Robinson A.J."/>
            <person name="Natvig D.O."/>
        </authorList>
    </citation>
    <scope>NUCLEOTIDE SEQUENCE [LARGE SCALE GENOMIC DNA]</scope>
    <source>
        <strain evidence="3 4">CBS 110550</strain>
    </source>
</reference>
<feature type="compositionally biased region" description="Basic and acidic residues" evidence="2">
    <location>
        <begin position="399"/>
        <end position="417"/>
    </location>
</feature>
<evidence type="ECO:0000256" key="1">
    <source>
        <dbReference type="ARBA" id="ARBA00008903"/>
    </source>
</evidence>
<dbReference type="GO" id="GO:0005737">
    <property type="term" value="C:cytoplasm"/>
    <property type="evidence" value="ECO:0007669"/>
    <property type="project" value="TreeGrafter"/>
</dbReference>
<organism evidence="3 4">
    <name type="scientific">Monosporascus ibericus</name>
    <dbReference type="NCBI Taxonomy" id="155417"/>
    <lineage>
        <taxon>Eukaryota</taxon>
        <taxon>Fungi</taxon>
        <taxon>Dikarya</taxon>
        <taxon>Ascomycota</taxon>
        <taxon>Pezizomycotina</taxon>
        <taxon>Sordariomycetes</taxon>
        <taxon>Xylariomycetidae</taxon>
        <taxon>Xylariales</taxon>
        <taxon>Xylariales incertae sedis</taxon>
        <taxon>Monosporascus</taxon>
    </lineage>
</organism>
<keyword evidence="4" id="KW-1185">Reference proteome</keyword>
<dbReference type="PANTHER" id="PTHR13812:SF19">
    <property type="entry name" value="KETIMINE REDUCTASE MU-CRYSTALLIN"/>
    <property type="match status" value="1"/>
</dbReference>
<name>A0A4Q4TNG4_9PEZI</name>
<dbReference type="OrthoDB" id="41492at2759"/>
<dbReference type="Gene3D" id="3.30.1780.10">
    <property type="entry name" value="ornithine cyclodeaminase, domain 1"/>
    <property type="match status" value="1"/>
</dbReference>
<dbReference type="InterPro" id="IPR003462">
    <property type="entry name" value="ODC_Mu_crystall"/>
</dbReference>
<protein>
    <recommendedName>
        <fullName evidence="5">Ornithine cyclodeaminase</fullName>
    </recommendedName>
</protein>